<evidence type="ECO:0000313" key="6">
    <source>
        <dbReference type="Proteomes" id="UP000220611"/>
    </source>
</evidence>
<feature type="compositionally biased region" description="Polar residues" evidence="1">
    <location>
        <begin position="335"/>
        <end position="406"/>
    </location>
</feature>
<dbReference type="EMBL" id="NOXF01000023">
    <property type="protein sequence ID" value="PEQ23254.1"/>
    <property type="molecule type" value="Genomic_DNA"/>
</dbReference>
<comment type="caution">
    <text evidence="3">The sequence shown here is derived from an EMBL/GenBank/DDBJ whole genome shotgun (WGS) entry which is preliminary data.</text>
</comment>
<keyword evidence="2" id="KW-0812">Transmembrane</keyword>
<protein>
    <submittedName>
        <fullName evidence="3">Uncharacterized protein</fullName>
    </submittedName>
</protein>
<feature type="transmembrane region" description="Helical" evidence="2">
    <location>
        <begin position="197"/>
        <end position="218"/>
    </location>
</feature>
<dbReference type="OrthoDB" id="1891356at2"/>
<reference evidence="4 6" key="3">
    <citation type="submission" date="2017-07" db="EMBL/GenBank/DDBJ databases">
        <title>Prevalence of linear plasmids in Cutibacterium (Propionibacterium) acnes isolates obtained from prostatic tissue.</title>
        <authorList>
            <person name="Davidsson S."/>
            <person name="Carlsson J."/>
            <person name="Molling P."/>
            <person name="Andren O."/>
            <person name="Andersson S.-O."/>
            <person name="Brzuszkiewicz E."/>
            <person name="Poehlein A."/>
            <person name="Al-Zeer M."/>
            <person name="Brinkmann V."/>
            <person name="Scavenius C."/>
            <person name="Nazipi S."/>
            <person name="Soderquist B."/>
            <person name="Bruggemann H."/>
        </authorList>
    </citation>
    <scope>NUCLEOTIDE SEQUENCE [LARGE SCALE GENOMIC DNA]</scope>
    <source>
        <strain evidence="4 6">DSM 753</strain>
    </source>
</reference>
<feature type="transmembrane region" description="Helical" evidence="2">
    <location>
        <begin position="167"/>
        <end position="185"/>
    </location>
</feature>
<evidence type="ECO:0000313" key="5">
    <source>
        <dbReference type="Proteomes" id="UP000003490"/>
    </source>
</evidence>
<sequence>MLEGILQGLFQWIYGMFLDLIAYCANALLRVMTTDLQFWETSVPVAVTLYQIFVAVGWGLLLGNCAFQAAKAMFAGFGFETESPVVLLLRTALFGTLLIFSKDICEIGLSIGKNVINLLGIPTSVTITFPDEGFFASIGASWLLVIIIGFILGIQIIKLFFEIAERYVVVAILTLLAPVGLAMGGSKSTKDICAGFLRTYASMIVMMVMNVLFLKLILSGMSTMPTGDMVLPWCLLIVGIAKVARKADNLISKIGLNPAITGDPLGHGRGGMIALMAIRSIIHTTSRAGKGKSGGGKDAGNSGAVPLGKNTVHSSVGGTNIGGSNSNSVEHNDVKTNANSQNGKNVRNSQNSHFGAAGNTVNSRTAASSHFGSNSYENAKSTGSVSEGNVHFSSTGSTKVNKNRFGSSPSPTQSTKQTRNTLFTNKKAEAKPGIPKKEIPGVGVSPKRQSRNTSAGKPAGGGFRQNENPFKRSPDHSIGHFHMTAEPSDFQSRFGEVYIDESQPREEDSHGK</sequence>
<reference evidence="3 5" key="2">
    <citation type="submission" date="2007-08" db="EMBL/GenBank/DDBJ databases">
        <authorList>
            <person name="Fulton L."/>
            <person name="Clifton S."/>
            <person name="Fulton B."/>
            <person name="Xu J."/>
            <person name="Minx P."/>
            <person name="Pepin K.H."/>
            <person name="Johnson M."/>
            <person name="Thiruvilangam P."/>
            <person name="Bhonagiri V."/>
            <person name="Nash W.E."/>
            <person name="Wang C."/>
            <person name="Mardis E.R."/>
            <person name="Wilson R.K."/>
        </authorList>
    </citation>
    <scope>NUCLEOTIDE SEQUENCE [LARGE SCALE GENOMIC DNA]</scope>
    <source>
        <strain evidence="3 5">DSM 753</strain>
    </source>
</reference>
<dbReference type="AlphaFoldDB" id="A7VXU1"/>
<proteinExistence type="predicted"/>
<feature type="compositionally biased region" description="Basic and acidic residues" evidence="1">
    <location>
        <begin position="426"/>
        <end position="439"/>
    </location>
</feature>
<evidence type="ECO:0000256" key="1">
    <source>
        <dbReference type="SAM" id="MobiDB-lite"/>
    </source>
</evidence>
<feature type="compositionally biased region" description="Low complexity" evidence="1">
    <location>
        <begin position="314"/>
        <end position="328"/>
    </location>
</feature>
<feature type="region of interest" description="Disordered" evidence="1">
    <location>
        <begin position="286"/>
        <end position="512"/>
    </location>
</feature>
<feature type="compositionally biased region" description="Low complexity" evidence="1">
    <location>
        <begin position="407"/>
        <end position="418"/>
    </location>
</feature>
<dbReference type="Proteomes" id="UP000003490">
    <property type="component" value="Unassembled WGS sequence"/>
</dbReference>
<dbReference type="eggNOG" id="ENOG502Z7ZU">
    <property type="taxonomic scope" value="Bacteria"/>
</dbReference>
<feature type="transmembrane region" description="Helical" evidence="2">
    <location>
        <begin position="142"/>
        <end position="161"/>
    </location>
</feature>
<gene>
    <name evidence="4" type="ORF">CH238_14745</name>
    <name evidence="3" type="ORF">CLOLEP_03417</name>
</gene>
<evidence type="ECO:0000313" key="3">
    <source>
        <dbReference type="EMBL" id="EDO59369.1"/>
    </source>
</evidence>
<feature type="compositionally biased region" description="Basic and acidic residues" evidence="1">
    <location>
        <begin position="502"/>
        <end position="512"/>
    </location>
</feature>
<feature type="compositionally biased region" description="Basic and acidic residues" evidence="1">
    <location>
        <begin position="469"/>
        <end position="478"/>
    </location>
</feature>
<organism evidence="3 5">
    <name type="scientific">[Clostridium] leptum DSM 753</name>
    <dbReference type="NCBI Taxonomy" id="428125"/>
    <lineage>
        <taxon>Bacteria</taxon>
        <taxon>Bacillati</taxon>
        <taxon>Bacillota</taxon>
        <taxon>Clostridia</taxon>
        <taxon>Eubacteriales</taxon>
        <taxon>Oscillospiraceae</taxon>
        <taxon>Oscillospiraceae incertae sedis</taxon>
    </lineage>
</organism>
<feature type="transmembrane region" description="Helical" evidence="2">
    <location>
        <begin position="43"/>
        <end position="63"/>
    </location>
</feature>
<name>A7VXU1_9FIRM</name>
<evidence type="ECO:0000313" key="4">
    <source>
        <dbReference type="EMBL" id="PEQ23254.1"/>
    </source>
</evidence>
<feature type="transmembrane region" description="Helical" evidence="2">
    <location>
        <begin position="12"/>
        <end position="31"/>
    </location>
</feature>
<evidence type="ECO:0000256" key="2">
    <source>
        <dbReference type="SAM" id="Phobius"/>
    </source>
</evidence>
<reference evidence="3 5" key="1">
    <citation type="submission" date="2007-08" db="EMBL/GenBank/DDBJ databases">
        <title>Draft genome sequence of Clostridium leptum (DSM 753).</title>
        <authorList>
            <person name="Sudarsanam P."/>
            <person name="Ley R."/>
            <person name="Guruge J."/>
            <person name="Turnbaugh P.J."/>
            <person name="Mahowald M."/>
            <person name="Liep D."/>
            <person name="Gordon J."/>
        </authorList>
    </citation>
    <scope>NUCLEOTIDE SEQUENCE [LARGE SCALE GENOMIC DNA]</scope>
    <source>
        <strain evidence="3 5">DSM 753</strain>
    </source>
</reference>
<keyword evidence="2" id="KW-1133">Transmembrane helix</keyword>
<keyword evidence="2" id="KW-0472">Membrane</keyword>
<dbReference type="EMBL" id="ABCB02000021">
    <property type="protein sequence ID" value="EDO59369.1"/>
    <property type="molecule type" value="Genomic_DNA"/>
</dbReference>
<accession>A7VXU1</accession>
<dbReference type="Proteomes" id="UP000220611">
    <property type="component" value="Unassembled WGS sequence"/>
</dbReference>
<keyword evidence="6" id="KW-1185">Reference proteome</keyword>
<dbReference type="HOGENOM" id="CLU_531802_0_0_9"/>